<feature type="transmembrane region" description="Helical" evidence="2">
    <location>
        <begin position="63"/>
        <end position="85"/>
    </location>
</feature>
<comment type="caution">
    <text evidence="3">The sequence shown here is derived from an EMBL/GenBank/DDBJ whole genome shotgun (WGS) entry which is preliminary data.</text>
</comment>
<feature type="non-terminal residue" evidence="3">
    <location>
        <position position="1"/>
    </location>
</feature>
<sequence>THNHKHSLASSLADLCLNHVASARANCIALHTSYSPSTRVFKTHPQLWSTAIHIQRRMRAVPVIISLLILFDSSLGEFCLMSHIVGSYEFVHKLLFAQLRLQLPVHYPELNPIIFNVNFSTVSLFSGILYHNLSLVKDTEKLVKENKSMQVQDDVCEQVGSFQCITCVRKQFVSFLRLDPNNGSYIETERRKIYQEKRSQPITRMEAQITFNNSMLAANGINYTCSPFKELVKESLNSRFFHSDTSYFWRSVNILDEIPDRRSTDGTTSSPASEQTSTRSDSTTTVKTTTRGGGGELITNMDNRETLVFTNIPVPP</sequence>
<name>A0A8T0D8G2_9TREM</name>
<evidence type="ECO:0000256" key="2">
    <source>
        <dbReference type="SAM" id="Phobius"/>
    </source>
</evidence>
<evidence type="ECO:0000313" key="4">
    <source>
        <dbReference type="Proteomes" id="UP000699462"/>
    </source>
</evidence>
<gene>
    <name evidence="3" type="ORF">P879_11692</name>
</gene>
<reference evidence="3 4" key="1">
    <citation type="submission" date="2019-07" db="EMBL/GenBank/DDBJ databases">
        <title>Annotation for the trematode Paragonimus westermani.</title>
        <authorList>
            <person name="Choi Y.-J."/>
        </authorList>
    </citation>
    <scope>NUCLEOTIDE SEQUENCE [LARGE SCALE GENOMIC DNA]</scope>
    <source>
        <strain evidence="3">180907_Pwestermani</strain>
    </source>
</reference>
<keyword evidence="2" id="KW-0812">Transmembrane</keyword>
<dbReference type="AlphaFoldDB" id="A0A8T0D8G2"/>
<protein>
    <submittedName>
        <fullName evidence="3">Uncharacterized protein</fullName>
    </submittedName>
</protein>
<dbReference type="EMBL" id="JTDF01015641">
    <property type="protein sequence ID" value="KAF8562947.1"/>
    <property type="molecule type" value="Genomic_DNA"/>
</dbReference>
<evidence type="ECO:0000256" key="1">
    <source>
        <dbReference type="SAM" id="MobiDB-lite"/>
    </source>
</evidence>
<keyword evidence="2" id="KW-1133">Transmembrane helix</keyword>
<proteinExistence type="predicted"/>
<dbReference type="OrthoDB" id="6277950at2759"/>
<keyword evidence="2" id="KW-0472">Membrane</keyword>
<evidence type="ECO:0000313" key="3">
    <source>
        <dbReference type="EMBL" id="KAF8562947.1"/>
    </source>
</evidence>
<feature type="region of interest" description="Disordered" evidence="1">
    <location>
        <begin position="259"/>
        <end position="298"/>
    </location>
</feature>
<feature type="compositionally biased region" description="Low complexity" evidence="1">
    <location>
        <begin position="276"/>
        <end position="290"/>
    </location>
</feature>
<feature type="compositionally biased region" description="Polar residues" evidence="1">
    <location>
        <begin position="265"/>
        <end position="275"/>
    </location>
</feature>
<organism evidence="3 4">
    <name type="scientific">Paragonimus westermani</name>
    <dbReference type="NCBI Taxonomy" id="34504"/>
    <lineage>
        <taxon>Eukaryota</taxon>
        <taxon>Metazoa</taxon>
        <taxon>Spiralia</taxon>
        <taxon>Lophotrochozoa</taxon>
        <taxon>Platyhelminthes</taxon>
        <taxon>Trematoda</taxon>
        <taxon>Digenea</taxon>
        <taxon>Plagiorchiida</taxon>
        <taxon>Troglotremata</taxon>
        <taxon>Troglotrematidae</taxon>
        <taxon>Paragonimus</taxon>
    </lineage>
</organism>
<accession>A0A8T0D8G2</accession>
<keyword evidence="4" id="KW-1185">Reference proteome</keyword>
<dbReference type="Proteomes" id="UP000699462">
    <property type="component" value="Unassembled WGS sequence"/>
</dbReference>
<feature type="transmembrane region" description="Helical" evidence="2">
    <location>
        <begin position="113"/>
        <end position="133"/>
    </location>
</feature>